<sequence>MLMPWGVRACYASFGVSLLRRLYSLPPVFLMARTEYSIESLSLCLYFLNRPQPLLVPHRRP</sequence>
<dbReference type="AlphaFoldDB" id="A0A517TWP1"/>
<protein>
    <submittedName>
        <fullName evidence="1">Uncharacterized protein</fullName>
    </submittedName>
</protein>
<reference evidence="1 2" key="1">
    <citation type="submission" date="2019-02" db="EMBL/GenBank/DDBJ databases">
        <title>Deep-cultivation of Planctomycetes and their phenomic and genomic characterization uncovers novel biology.</title>
        <authorList>
            <person name="Wiegand S."/>
            <person name="Jogler M."/>
            <person name="Boedeker C."/>
            <person name="Pinto D."/>
            <person name="Vollmers J."/>
            <person name="Rivas-Marin E."/>
            <person name="Kohn T."/>
            <person name="Peeters S.H."/>
            <person name="Heuer A."/>
            <person name="Rast P."/>
            <person name="Oberbeckmann S."/>
            <person name="Bunk B."/>
            <person name="Jeske O."/>
            <person name="Meyerdierks A."/>
            <person name="Storesund J.E."/>
            <person name="Kallscheuer N."/>
            <person name="Luecker S."/>
            <person name="Lage O.M."/>
            <person name="Pohl T."/>
            <person name="Merkel B.J."/>
            <person name="Hornburger P."/>
            <person name="Mueller R.-W."/>
            <person name="Bruemmer F."/>
            <person name="Labrenz M."/>
            <person name="Spormann A.M."/>
            <person name="Op den Camp H."/>
            <person name="Overmann J."/>
            <person name="Amann R."/>
            <person name="Jetten M.S.M."/>
            <person name="Mascher T."/>
            <person name="Medema M.H."/>
            <person name="Devos D.P."/>
            <person name="Kaster A.-K."/>
            <person name="Ovreas L."/>
            <person name="Rohde M."/>
            <person name="Galperin M.Y."/>
            <person name="Jogler C."/>
        </authorList>
    </citation>
    <scope>NUCLEOTIDE SEQUENCE [LARGE SCALE GENOMIC DNA]</scope>
    <source>
        <strain evidence="1 2">I41</strain>
    </source>
</reference>
<gene>
    <name evidence="1" type="ORF">I41_19640</name>
</gene>
<organism evidence="1 2">
    <name type="scientific">Lacipirellula limnantheis</name>
    <dbReference type="NCBI Taxonomy" id="2528024"/>
    <lineage>
        <taxon>Bacteria</taxon>
        <taxon>Pseudomonadati</taxon>
        <taxon>Planctomycetota</taxon>
        <taxon>Planctomycetia</taxon>
        <taxon>Pirellulales</taxon>
        <taxon>Lacipirellulaceae</taxon>
        <taxon>Lacipirellula</taxon>
    </lineage>
</organism>
<accession>A0A517TWP1</accession>
<dbReference type="Proteomes" id="UP000317909">
    <property type="component" value="Chromosome"/>
</dbReference>
<evidence type="ECO:0000313" key="2">
    <source>
        <dbReference type="Proteomes" id="UP000317909"/>
    </source>
</evidence>
<proteinExistence type="predicted"/>
<dbReference type="KEGG" id="llh:I41_19640"/>
<evidence type="ECO:0000313" key="1">
    <source>
        <dbReference type="EMBL" id="QDT72781.1"/>
    </source>
</evidence>
<keyword evidence="2" id="KW-1185">Reference proteome</keyword>
<dbReference type="EMBL" id="CP036339">
    <property type="protein sequence ID" value="QDT72781.1"/>
    <property type="molecule type" value="Genomic_DNA"/>
</dbReference>
<name>A0A517TWP1_9BACT</name>